<gene>
    <name evidence="2" type="ORF">BJG266_LOCUS27343</name>
    <name evidence="1" type="ORF">QVE165_LOCUS16738</name>
</gene>
<comment type="caution">
    <text evidence="2">The sequence shown here is derived from an EMBL/GenBank/DDBJ whole genome shotgun (WGS) entry which is preliminary data.</text>
</comment>
<dbReference type="Proteomes" id="UP000663877">
    <property type="component" value="Unassembled WGS sequence"/>
</dbReference>
<dbReference type="Proteomes" id="UP000663832">
    <property type="component" value="Unassembled WGS sequence"/>
</dbReference>
<organism evidence="2 4">
    <name type="scientific">Adineta steineri</name>
    <dbReference type="NCBI Taxonomy" id="433720"/>
    <lineage>
        <taxon>Eukaryota</taxon>
        <taxon>Metazoa</taxon>
        <taxon>Spiralia</taxon>
        <taxon>Gnathifera</taxon>
        <taxon>Rotifera</taxon>
        <taxon>Eurotatoria</taxon>
        <taxon>Bdelloidea</taxon>
        <taxon>Adinetida</taxon>
        <taxon>Adinetidae</taxon>
        <taxon>Adineta</taxon>
    </lineage>
</organism>
<evidence type="ECO:0000313" key="2">
    <source>
        <dbReference type="EMBL" id="CAF1209143.1"/>
    </source>
</evidence>
<dbReference type="EMBL" id="CAJNOI010000249">
    <property type="protein sequence ID" value="CAF1209143.1"/>
    <property type="molecule type" value="Genomic_DNA"/>
</dbReference>
<dbReference type="EMBL" id="CAJNOM010000094">
    <property type="protein sequence ID" value="CAF1034706.1"/>
    <property type="molecule type" value="Genomic_DNA"/>
</dbReference>
<keyword evidence="3" id="KW-1185">Reference proteome</keyword>
<sequence>MRAIGRITEPRVTYHLDYIFPPTTISTHIDSDSHTATIRMRNTLISLNISVYFDDFGNGQSVGHGCTGKHDGTCMVGLLINVLPHVMAVLEQ</sequence>
<evidence type="ECO:0000313" key="3">
    <source>
        <dbReference type="Proteomes" id="UP000663832"/>
    </source>
</evidence>
<evidence type="ECO:0000313" key="4">
    <source>
        <dbReference type="Proteomes" id="UP000663877"/>
    </source>
</evidence>
<protein>
    <submittedName>
        <fullName evidence="2">Uncharacterized protein</fullName>
    </submittedName>
</protein>
<accession>A0A814WZE8</accession>
<name>A0A814WZE8_9BILA</name>
<reference evidence="2" key="1">
    <citation type="submission" date="2021-02" db="EMBL/GenBank/DDBJ databases">
        <authorList>
            <person name="Nowell W R."/>
        </authorList>
    </citation>
    <scope>NUCLEOTIDE SEQUENCE</scope>
</reference>
<dbReference type="AlphaFoldDB" id="A0A814WZE8"/>
<proteinExistence type="predicted"/>
<evidence type="ECO:0000313" key="1">
    <source>
        <dbReference type="EMBL" id="CAF1034706.1"/>
    </source>
</evidence>